<dbReference type="EMBL" id="OZ034815">
    <property type="protein sequence ID" value="CAL1371919.1"/>
    <property type="molecule type" value="Genomic_DNA"/>
</dbReference>
<organism evidence="2 3">
    <name type="scientific">Linum trigynum</name>
    <dbReference type="NCBI Taxonomy" id="586398"/>
    <lineage>
        <taxon>Eukaryota</taxon>
        <taxon>Viridiplantae</taxon>
        <taxon>Streptophyta</taxon>
        <taxon>Embryophyta</taxon>
        <taxon>Tracheophyta</taxon>
        <taxon>Spermatophyta</taxon>
        <taxon>Magnoliopsida</taxon>
        <taxon>eudicotyledons</taxon>
        <taxon>Gunneridae</taxon>
        <taxon>Pentapetalae</taxon>
        <taxon>rosids</taxon>
        <taxon>fabids</taxon>
        <taxon>Malpighiales</taxon>
        <taxon>Linaceae</taxon>
        <taxon>Linum</taxon>
    </lineage>
</organism>
<gene>
    <name evidence="2" type="ORF">LTRI10_LOCUS13954</name>
</gene>
<dbReference type="Proteomes" id="UP001497516">
    <property type="component" value="Chromosome 2"/>
</dbReference>
<feature type="compositionally biased region" description="Acidic residues" evidence="1">
    <location>
        <begin position="101"/>
        <end position="119"/>
    </location>
</feature>
<name>A0AAV2DDH3_9ROSI</name>
<evidence type="ECO:0000313" key="2">
    <source>
        <dbReference type="EMBL" id="CAL1371919.1"/>
    </source>
</evidence>
<evidence type="ECO:0000256" key="1">
    <source>
        <dbReference type="SAM" id="MobiDB-lite"/>
    </source>
</evidence>
<reference evidence="2 3" key="1">
    <citation type="submission" date="2024-04" db="EMBL/GenBank/DDBJ databases">
        <authorList>
            <person name="Fracassetti M."/>
        </authorList>
    </citation>
    <scope>NUCLEOTIDE SEQUENCE [LARGE SCALE GENOMIC DNA]</scope>
</reference>
<evidence type="ECO:0000313" key="3">
    <source>
        <dbReference type="Proteomes" id="UP001497516"/>
    </source>
</evidence>
<feature type="compositionally biased region" description="Polar residues" evidence="1">
    <location>
        <begin position="22"/>
        <end position="31"/>
    </location>
</feature>
<protein>
    <submittedName>
        <fullName evidence="2">Uncharacterized protein</fullName>
    </submittedName>
</protein>
<sequence length="187" mass="20446">MTVGSVPPSVGADFSLKPSDGSPATTPSQPSKRARASSGEGFFGEGEMDFAIVTARAMYSDFEEEGNSKEVLPGAKGMETEQGGAKVSYKDFLLGNGPSEEIPEGDELMSDESDGEDVEDDPDCLTIWIKKSIDARVRNRWKRAITFCVLGRSFPFAFIHRRTQKMWARIGGVKIGGHWKQFLSSDL</sequence>
<feature type="region of interest" description="Disordered" evidence="1">
    <location>
        <begin position="1"/>
        <end position="43"/>
    </location>
</feature>
<proteinExistence type="predicted"/>
<keyword evidence="3" id="KW-1185">Reference proteome</keyword>
<accession>A0AAV2DDH3</accession>
<feature type="region of interest" description="Disordered" evidence="1">
    <location>
        <begin position="64"/>
        <end position="83"/>
    </location>
</feature>
<dbReference type="AlphaFoldDB" id="A0AAV2DDH3"/>
<feature type="region of interest" description="Disordered" evidence="1">
    <location>
        <begin position="95"/>
        <end position="119"/>
    </location>
</feature>